<organism evidence="1 2">
    <name type="scientific">Aquarana catesbeiana</name>
    <name type="common">American bullfrog</name>
    <name type="synonym">Rana catesbeiana</name>
    <dbReference type="NCBI Taxonomy" id="8400"/>
    <lineage>
        <taxon>Eukaryota</taxon>
        <taxon>Metazoa</taxon>
        <taxon>Chordata</taxon>
        <taxon>Craniata</taxon>
        <taxon>Vertebrata</taxon>
        <taxon>Euteleostomi</taxon>
        <taxon>Amphibia</taxon>
        <taxon>Batrachia</taxon>
        <taxon>Anura</taxon>
        <taxon>Neobatrachia</taxon>
        <taxon>Ranoidea</taxon>
        <taxon>Ranidae</taxon>
        <taxon>Aquarana</taxon>
    </lineage>
</organism>
<gene>
    <name evidence="1" type="ORF">AB205_0095460</name>
</gene>
<dbReference type="Proteomes" id="UP000228934">
    <property type="component" value="Unassembled WGS sequence"/>
</dbReference>
<keyword evidence="2" id="KW-1185">Reference proteome</keyword>
<dbReference type="AlphaFoldDB" id="A0A2G9Q5X0"/>
<reference evidence="2" key="1">
    <citation type="journal article" date="2017" name="Nat. Commun.">
        <title>The North American bullfrog draft genome provides insight into hormonal regulation of long noncoding RNA.</title>
        <authorList>
            <person name="Hammond S.A."/>
            <person name="Warren R.L."/>
            <person name="Vandervalk B.P."/>
            <person name="Kucuk E."/>
            <person name="Khan H."/>
            <person name="Gibb E.A."/>
            <person name="Pandoh P."/>
            <person name="Kirk H."/>
            <person name="Zhao Y."/>
            <person name="Jones M."/>
            <person name="Mungall A.J."/>
            <person name="Coope R."/>
            <person name="Pleasance S."/>
            <person name="Moore R.A."/>
            <person name="Holt R.A."/>
            <person name="Round J.M."/>
            <person name="Ohora S."/>
            <person name="Walle B.V."/>
            <person name="Veldhoen N."/>
            <person name="Helbing C.C."/>
            <person name="Birol I."/>
        </authorList>
    </citation>
    <scope>NUCLEOTIDE SEQUENCE [LARGE SCALE GENOMIC DNA]</scope>
</reference>
<name>A0A2G9Q5X0_AQUCT</name>
<proteinExistence type="predicted"/>
<evidence type="ECO:0000313" key="1">
    <source>
        <dbReference type="EMBL" id="PIO10453.1"/>
    </source>
</evidence>
<protein>
    <submittedName>
        <fullName evidence="1">Uncharacterized protein</fullName>
    </submittedName>
</protein>
<accession>A0A2G9Q5X0</accession>
<evidence type="ECO:0000313" key="2">
    <source>
        <dbReference type="Proteomes" id="UP000228934"/>
    </source>
</evidence>
<dbReference type="EMBL" id="KZ056265">
    <property type="protein sequence ID" value="PIO10453.1"/>
    <property type="molecule type" value="Genomic_DNA"/>
</dbReference>
<sequence>MTFVCRGCPKSDSYLSADFWENQQAHYTNRKLHFWGGVLYTSVYRTPPGSHICILQEMTALQIENTMSARFGHEVQPRDLLFVLTSRLHLKHPLVRNVNVFKLSKCNLFCI</sequence>